<accession>A0ABT5L3M9</accession>
<dbReference type="PANTHER" id="PTHR38600:SF1">
    <property type="entry name" value="TRANSCRIPTIONAL REGULATORY PROTEIN"/>
    <property type="match status" value="1"/>
</dbReference>
<dbReference type="SUPFAM" id="SSF46785">
    <property type="entry name" value="Winged helix' DNA-binding domain"/>
    <property type="match status" value="1"/>
</dbReference>
<proteinExistence type="predicted"/>
<dbReference type="RefSeq" id="WP_273640806.1">
    <property type="nucleotide sequence ID" value="NZ_JAQQXP010000001.1"/>
</dbReference>
<dbReference type="InterPro" id="IPR011991">
    <property type="entry name" value="ArsR-like_HTH"/>
</dbReference>
<dbReference type="EMBL" id="JAQQXP010000001">
    <property type="protein sequence ID" value="MDC8831478.1"/>
    <property type="molecule type" value="Genomic_DNA"/>
</dbReference>
<name>A0ABT5L3M9_9ALTE</name>
<reference evidence="2 3" key="1">
    <citation type="submission" date="2022-10" db="EMBL/GenBank/DDBJ databases">
        <title>Alteromonas sp. chi3 Genome sequencing.</title>
        <authorList>
            <person name="Park S."/>
        </authorList>
    </citation>
    <scope>NUCLEOTIDE SEQUENCE [LARGE SCALE GENOMIC DNA]</scope>
    <source>
        <strain evidence="3">chi3</strain>
    </source>
</reference>
<dbReference type="CDD" id="cd00090">
    <property type="entry name" value="HTH_ARSR"/>
    <property type="match status" value="1"/>
</dbReference>
<evidence type="ECO:0000313" key="2">
    <source>
        <dbReference type="EMBL" id="MDC8831478.1"/>
    </source>
</evidence>
<dbReference type="SMART" id="SM00418">
    <property type="entry name" value="HTH_ARSR"/>
    <property type="match status" value="1"/>
</dbReference>
<comment type="caution">
    <text evidence="2">The sequence shown here is derived from an EMBL/GenBank/DDBJ whole genome shotgun (WGS) entry which is preliminary data.</text>
</comment>
<keyword evidence="3" id="KW-1185">Reference proteome</keyword>
<dbReference type="PROSITE" id="PS50987">
    <property type="entry name" value="HTH_ARSR_2"/>
    <property type="match status" value="1"/>
</dbReference>
<dbReference type="Pfam" id="PF12840">
    <property type="entry name" value="HTH_20"/>
    <property type="match status" value="1"/>
</dbReference>
<sequence>MDIFKALSDPTRRTIIERLHRDGPQSIKQLGVGLAISRQALTKHLNRLISAKIVRADFIGKEKIHQLEPKPVDKLMQWLTPFAERWEQRLQHLDDYLGETNEKDD</sequence>
<dbReference type="InterPro" id="IPR036388">
    <property type="entry name" value="WH-like_DNA-bd_sf"/>
</dbReference>
<organism evidence="2 3">
    <name type="scientific">Alteromonas gilva</name>
    <dbReference type="NCBI Taxonomy" id="2987522"/>
    <lineage>
        <taxon>Bacteria</taxon>
        <taxon>Pseudomonadati</taxon>
        <taxon>Pseudomonadota</taxon>
        <taxon>Gammaproteobacteria</taxon>
        <taxon>Alteromonadales</taxon>
        <taxon>Alteromonadaceae</taxon>
        <taxon>Alteromonas/Salinimonas group</taxon>
        <taxon>Alteromonas</taxon>
    </lineage>
</organism>
<dbReference type="PANTHER" id="PTHR38600">
    <property type="entry name" value="TRANSCRIPTIONAL REGULATORY PROTEIN"/>
    <property type="match status" value="1"/>
</dbReference>
<evidence type="ECO:0000259" key="1">
    <source>
        <dbReference type="PROSITE" id="PS50987"/>
    </source>
</evidence>
<evidence type="ECO:0000313" key="3">
    <source>
        <dbReference type="Proteomes" id="UP001218788"/>
    </source>
</evidence>
<protein>
    <submittedName>
        <fullName evidence="2">Helix-turn-helix domain-containing protein</fullName>
    </submittedName>
</protein>
<dbReference type="Proteomes" id="UP001218788">
    <property type="component" value="Unassembled WGS sequence"/>
</dbReference>
<feature type="domain" description="HTH arsR-type" evidence="1">
    <location>
        <begin position="1"/>
        <end position="87"/>
    </location>
</feature>
<dbReference type="InterPro" id="IPR001845">
    <property type="entry name" value="HTH_ArsR_DNA-bd_dom"/>
</dbReference>
<dbReference type="Gene3D" id="1.10.10.10">
    <property type="entry name" value="Winged helix-like DNA-binding domain superfamily/Winged helix DNA-binding domain"/>
    <property type="match status" value="1"/>
</dbReference>
<gene>
    <name evidence="2" type="ORF">OIK42_11970</name>
</gene>
<dbReference type="InterPro" id="IPR036390">
    <property type="entry name" value="WH_DNA-bd_sf"/>
</dbReference>